<dbReference type="Proteomes" id="UP000242875">
    <property type="component" value="Unassembled WGS sequence"/>
</dbReference>
<feature type="compositionally biased region" description="Low complexity" evidence="1">
    <location>
        <begin position="463"/>
        <end position="488"/>
    </location>
</feature>
<comment type="caution">
    <text evidence="2">The sequence shown here is derived from an EMBL/GenBank/DDBJ whole genome shotgun (WGS) entry which is preliminary data.</text>
</comment>
<feature type="compositionally biased region" description="Polar residues" evidence="1">
    <location>
        <begin position="105"/>
        <end position="132"/>
    </location>
</feature>
<feature type="compositionally biased region" description="Basic and acidic residues" evidence="1">
    <location>
        <begin position="259"/>
        <end position="268"/>
    </location>
</feature>
<gene>
    <name evidence="2" type="ORF">BZG36_04899</name>
</gene>
<feature type="region of interest" description="Disordered" evidence="1">
    <location>
        <begin position="1"/>
        <end position="62"/>
    </location>
</feature>
<dbReference type="AlphaFoldDB" id="A0A261XY31"/>
<organism evidence="2 3">
    <name type="scientific">Bifiguratus adelaidae</name>
    <dbReference type="NCBI Taxonomy" id="1938954"/>
    <lineage>
        <taxon>Eukaryota</taxon>
        <taxon>Fungi</taxon>
        <taxon>Fungi incertae sedis</taxon>
        <taxon>Mucoromycota</taxon>
        <taxon>Mucoromycotina</taxon>
        <taxon>Endogonomycetes</taxon>
        <taxon>Endogonales</taxon>
        <taxon>Endogonales incertae sedis</taxon>
        <taxon>Bifiguratus</taxon>
    </lineage>
</organism>
<feature type="compositionally biased region" description="Polar residues" evidence="1">
    <location>
        <begin position="220"/>
        <end position="236"/>
    </location>
</feature>
<feature type="compositionally biased region" description="Polar residues" evidence="1">
    <location>
        <begin position="1"/>
        <end position="22"/>
    </location>
</feature>
<protein>
    <submittedName>
        <fullName evidence="2">Uncharacterized protein</fullName>
    </submittedName>
</protein>
<feature type="region of interest" description="Disordered" evidence="1">
    <location>
        <begin position="658"/>
        <end position="703"/>
    </location>
</feature>
<feature type="region of interest" description="Disordered" evidence="1">
    <location>
        <begin position="178"/>
        <end position="289"/>
    </location>
</feature>
<feature type="compositionally biased region" description="Low complexity" evidence="1">
    <location>
        <begin position="51"/>
        <end position="62"/>
    </location>
</feature>
<feature type="region of interest" description="Disordered" evidence="1">
    <location>
        <begin position="104"/>
        <end position="153"/>
    </location>
</feature>
<keyword evidence="3" id="KW-1185">Reference proteome</keyword>
<accession>A0A261XY31</accession>
<proteinExistence type="predicted"/>
<dbReference type="EMBL" id="MVBO01000094">
    <property type="protein sequence ID" value="OZJ03267.1"/>
    <property type="molecule type" value="Genomic_DNA"/>
</dbReference>
<evidence type="ECO:0000256" key="1">
    <source>
        <dbReference type="SAM" id="MobiDB-lite"/>
    </source>
</evidence>
<reference evidence="2 3" key="1">
    <citation type="journal article" date="2017" name="Mycologia">
        <title>Bifiguratus adelaidae, gen. et sp. nov., a new member of Mucoromycotina in endophytic and soil-dwelling habitats.</title>
        <authorList>
            <person name="Torres-Cruz T.J."/>
            <person name="Billingsley Tobias T.L."/>
            <person name="Almatruk M."/>
            <person name="Hesse C."/>
            <person name="Kuske C.R."/>
            <person name="Desiro A."/>
            <person name="Benucci G.M."/>
            <person name="Bonito G."/>
            <person name="Stajich J.E."/>
            <person name="Dunlap C."/>
            <person name="Arnold A.E."/>
            <person name="Porras-Alfaro A."/>
        </authorList>
    </citation>
    <scope>NUCLEOTIDE SEQUENCE [LARGE SCALE GENOMIC DNA]</scope>
    <source>
        <strain evidence="2 3">AZ0501</strain>
    </source>
</reference>
<evidence type="ECO:0000313" key="3">
    <source>
        <dbReference type="Proteomes" id="UP000242875"/>
    </source>
</evidence>
<feature type="compositionally biased region" description="Polar residues" evidence="1">
    <location>
        <begin position="28"/>
        <end position="37"/>
    </location>
</feature>
<feature type="region of interest" description="Disordered" evidence="1">
    <location>
        <begin position="596"/>
        <end position="626"/>
    </location>
</feature>
<name>A0A261XY31_9FUNG</name>
<sequence>MQAAQPSSTNAQNGSHQANDATIIQAANGGTSVNNGTARHVDAHNPPHAPHAPTDTAGTHNVSLPRKLSLKALKRKSLTKRNVISYPLLPPGGLESVKNLFHNPYQESQAGGNGPHTESTQAQPDIPTNASAAPSVPIAGGDIASHSDKGKQRELITENDHVAPSGSEPATADLAFKSQATSPSTCPMPDASPEPISNAAPMATPIAASNSIRKDGETNAGPNITSASQQDAQNPNHGGAVLQPEQNCTDAATEAGAVEESRIRKANEDQSVQLPSSWRPTESSSETLSKPFSFTDEISNMLSGVRRLSKDNQESSGSASASQMSTVAGLYDVQEHESANAPDSWHPTDTSASNLSQPIHASLLSDAVQRLPTVEALLVTEKDTLPSSGAPGAWKPSTSVVTNLNAPVTGMLAGMAAYVTSPNGANKSAAKDVQIRSMQSGDMHQVTSLQPPPRKPANISEISTTSTPSTPYTPSTDMSGSSSMQSSQLGNHLREDEENSVCSDCGRPYTASPGTRRRQAPAANAVAGSSNAEGKDVCRECGEFLHDRPEHPHVTKGLGKVETGELELDNDKQPRTNRLSSYELLMEAVGRIGAKASGQKRAGSSLTRHVHPQSEEFDESTLEHANDEDRRTSYDILMEALGRLPVVGPKLTRIVHEEHTKLQGARNEETSIQDAYKEDVHRGDLDRAVHDSTSSRDSKERKSSFEILTEAVGRRLSYLKNVPASQEDLDNLEPSSAHPAHRKTSYDLLMQAVGRIGAAFSIEENDVRSGNTETYTSEPTSYEESSNRVVEQDANQNRKSLYEILMDALGRP</sequence>
<feature type="region of interest" description="Disordered" evidence="1">
    <location>
        <begin position="440"/>
        <end position="533"/>
    </location>
</feature>
<feature type="compositionally biased region" description="Polar residues" evidence="1">
    <location>
        <begin position="440"/>
        <end position="449"/>
    </location>
</feature>
<evidence type="ECO:0000313" key="2">
    <source>
        <dbReference type="EMBL" id="OZJ03267.1"/>
    </source>
</evidence>
<feature type="region of interest" description="Disordered" evidence="1">
    <location>
        <begin position="767"/>
        <end position="794"/>
    </location>
</feature>
<feature type="non-terminal residue" evidence="2">
    <location>
        <position position="812"/>
    </location>
</feature>
<feature type="compositionally biased region" description="Low complexity" evidence="1">
    <location>
        <begin position="772"/>
        <end position="784"/>
    </location>
</feature>
<feature type="compositionally biased region" description="Polar residues" evidence="1">
    <location>
        <begin position="269"/>
        <end position="289"/>
    </location>
</feature>